<dbReference type="eggNOG" id="ENOG5031D67">
    <property type="taxonomic scope" value="Bacteria"/>
</dbReference>
<accession>C8XCY7</accession>
<reference evidence="4" key="1">
    <citation type="submission" date="2009-09" db="EMBL/GenBank/DDBJ databases">
        <title>The complete genome of Nakamurella multipartita DSM 44233.</title>
        <authorList>
            <consortium name="US DOE Joint Genome Institute (JGI-PGF)"/>
            <person name="Lucas S."/>
            <person name="Copeland A."/>
            <person name="Lapidus A."/>
            <person name="Glavina del Rio T."/>
            <person name="Dalin E."/>
            <person name="Tice H."/>
            <person name="Bruce D."/>
            <person name="Goodwin L."/>
            <person name="Pitluck S."/>
            <person name="Kyrpides N."/>
            <person name="Mavromatis K."/>
            <person name="Ivanova N."/>
            <person name="Ovchinnikova G."/>
            <person name="Sims D."/>
            <person name="Meincke L."/>
            <person name="Brettin T."/>
            <person name="Detter J.C."/>
            <person name="Han C."/>
            <person name="Larimer F."/>
            <person name="Land M."/>
            <person name="Hauser L."/>
            <person name="Markowitz V."/>
            <person name="Cheng J.-F."/>
            <person name="Hugenholtz P."/>
            <person name="Woyke T."/>
            <person name="Wu D."/>
            <person name="Klenk H.-P."/>
            <person name="Eisen J.A."/>
        </authorList>
    </citation>
    <scope>NUCLEOTIDE SEQUENCE [LARGE SCALE GENOMIC DNA]</scope>
    <source>
        <strain evidence="4">ATCC 700099 / DSM 44233 / CIP 104796 / JCM 9543 / NBRC 105858 / Y-104</strain>
    </source>
</reference>
<proteinExistence type="predicted"/>
<keyword evidence="4" id="KW-1185">Reference proteome</keyword>
<dbReference type="Proteomes" id="UP000002218">
    <property type="component" value="Chromosome"/>
</dbReference>
<evidence type="ECO:0008006" key="5">
    <source>
        <dbReference type="Google" id="ProtNLM"/>
    </source>
</evidence>
<protein>
    <recommendedName>
        <fullName evidence="5">Integral membrane protein</fullName>
    </recommendedName>
</protein>
<dbReference type="KEGG" id="nml:Namu_3259"/>
<dbReference type="HOGENOM" id="CLU_091328_1_1_11"/>
<dbReference type="RefSeq" id="WP_015748457.1">
    <property type="nucleotide sequence ID" value="NC_013235.1"/>
</dbReference>
<feature type="transmembrane region" description="Helical" evidence="2">
    <location>
        <begin position="140"/>
        <end position="160"/>
    </location>
</feature>
<dbReference type="Pfam" id="PF11241">
    <property type="entry name" value="DUF3043"/>
    <property type="match status" value="1"/>
</dbReference>
<dbReference type="InParanoid" id="C8XCY7"/>
<dbReference type="InterPro" id="IPR021403">
    <property type="entry name" value="DUF3043"/>
</dbReference>
<feature type="compositionally biased region" description="Basic and acidic residues" evidence="1">
    <location>
        <begin position="54"/>
        <end position="83"/>
    </location>
</feature>
<feature type="transmembrane region" description="Helical" evidence="2">
    <location>
        <begin position="115"/>
        <end position="134"/>
    </location>
</feature>
<keyword evidence="2" id="KW-1133">Transmembrane helix</keyword>
<feature type="compositionally biased region" description="Basic and acidic residues" evidence="1">
    <location>
        <begin position="26"/>
        <end position="44"/>
    </location>
</feature>
<dbReference type="STRING" id="479431.Namu_3259"/>
<gene>
    <name evidence="3" type="ordered locus">Namu_3259</name>
</gene>
<dbReference type="EMBL" id="CP001737">
    <property type="protein sequence ID" value="ACV79590.1"/>
    <property type="molecule type" value="Genomic_DNA"/>
</dbReference>
<keyword evidence="2" id="KW-0472">Membrane</keyword>
<evidence type="ECO:0000313" key="3">
    <source>
        <dbReference type="EMBL" id="ACV79590.1"/>
    </source>
</evidence>
<reference evidence="3 4" key="2">
    <citation type="journal article" date="2010" name="Stand. Genomic Sci.">
        <title>Complete genome sequence of Nakamurella multipartita type strain (Y-104).</title>
        <authorList>
            <person name="Tice H."/>
            <person name="Mayilraj S."/>
            <person name="Sims D."/>
            <person name="Lapidus A."/>
            <person name="Nolan M."/>
            <person name="Lucas S."/>
            <person name="Glavina Del Rio T."/>
            <person name="Copeland A."/>
            <person name="Cheng J.F."/>
            <person name="Meincke L."/>
            <person name="Bruce D."/>
            <person name="Goodwin L."/>
            <person name="Pitluck S."/>
            <person name="Ivanova N."/>
            <person name="Mavromatis K."/>
            <person name="Ovchinnikova G."/>
            <person name="Pati A."/>
            <person name="Chen A."/>
            <person name="Palaniappan K."/>
            <person name="Land M."/>
            <person name="Hauser L."/>
            <person name="Chang Y.J."/>
            <person name="Jeffries C.D."/>
            <person name="Detter J.C."/>
            <person name="Brettin T."/>
            <person name="Rohde M."/>
            <person name="Goker M."/>
            <person name="Bristow J."/>
            <person name="Eisen J.A."/>
            <person name="Markowitz V."/>
            <person name="Hugenholtz P."/>
            <person name="Kyrpides N.C."/>
            <person name="Klenk H.P."/>
            <person name="Chen F."/>
        </authorList>
    </citation>
    <scope>NUCLEOTIDE SEQUENCE [LARGE SCALE GENOMIC DNA]</scope>
    <source>
        <strain evidence="4">ATCC 700099 / DSM 44233 / CIP 104796 / JCM 9543 / NBRC 105858 / Y-104</strain>
    </source>
</reference>
<evidence type="ECO:0000313" key="4">
    <source>
        <dbReference type="Proteomes" id="UP000002218"/>
    </source>
</evidence>
<feature type="region of interest" description="Disordered" evidence="1">
    <location>
        <begin position="1"/>
        <end position="83"/>
    </location>
</feature>
<evidence type="ECO:0000256" key="2">
    <source>
        <dbReference type="SAM" id="Phobius"/>
    </source>
</evidence>
<dbReference type="AlphaFoldDB" id="C8XCY7"/>
<sequence>MSFLRRKPADEPAAEPVVEPTPEPPADGKKGRPTPKRREAEGRTRGPVAPPPKTQREAMKRSKEQRSSMSKDERRAAARTNRERMMAGDERYLLPRDRGKVRAYVRDLVDARRNVAGILLPIAVLSFVILLVPVQLIQAYGPLVLLVAIAAAVIDSIIFGRQISKKVAAKFPQGDSSGQSTKGYSLGFYAFNRACLIRRWRAPRPRVETGQQID</sequence>
<evidence type="ECO:0000256" key="1">
    <source>
        <dbReference type="SAM" id="MobiDB-lite"/>
    </source>
</evidence>
<dbReference type="OrthoDB" id="5194448at2"/>
<keyword evidence="2" id="KW-0812">Transmembrane</keyword>
<organism evidence="3 4">
    <name type="scientific">Nakamurella multipartita (strain ATCC 700099 / DSM 44233 / CIP 104796 / JCM 9543 / NBRC 105858 / Y-104)</name>
    <name type="common">Microsphaera multipartita</name>
    <dbReference type="NCBI Taxonomy" id="479431"/>
    <lineage>
        <taxon>Bacteria</taxon>
        <taxon>Bacillati</taxon>
        <taxon>Actinomycetota</taxon>
        <taxon>Actinomycetes</taxon>
        <taxon>Nakamurellales</taxon>
        <taxon>Nakamurellaceae</taxon>
        <taxon>Nakamurella</taxon>
    </lineage>
</organism>
<name>C8XCY7_NAKMY</name>